<feature type="signal peptide" evidence="1">
    <location>
        <begin position="1"/>
        <end position="32"/>
    </location>
</feature>
<protein>
    <submittedName>
        <fullName evidence="2">Uncharacterized protein</fullName>
    </submittedName>
</protein>
<name>A0A1I4DC37_9PROT</name>
<evidence type="ECO:0000313" key="2">
    <source>
        <dbReference type="EMBL" id="SFK90583.1"/>
    </source>
</evidence>
<organism evidence="2 3">
    <name type="scientific">Falsiroseomonas stagni DSM 19981</name>
    <dbReference type="NCBI Taxonomy" id="1123062"/>
    <lineage>
        <taxon>Bacteria</taxon>
        <taxon>Pseudomonadati</taxon>
        <taxon>Pseudomonadota</taxon>
        <taxon>Alphaproteobacteria</taxon>
        <taxon>Acetobacterales</taxon>
        <taxon>Roseomonadaceae</taxon>
        <taxon>Falsiroseomonas</taxon>
    </lineage>
</organism>
<evidence type="ECO:0000256" key="1">
    <source>
        <dbReference type="SAM" id="SignalP"/>
    </source>
</evidence>
<dbReference type="RefSeq" id="WP_092961981.1">
    <property type="nucleotide sequence ID" value="NZ_FOSQ01000010.1"/>
</dbReference>
<dbReference type="STRING" id="1123062.SAMN02745775_11082"/>
<keyword evidence="1" id="KW-0732">Signal</keyword>
<proteinExistence type="predicted"/>
<dbReference type="Proteomes" id="UP000199473">
    <property type="component" value="Unassembled WGS sequence"/>
</dbReference>
<sequence length="151" mass="15230">MSHPRILGRRAIIAAGTGLACTAIAAATPARAAPATPLRDLYDEAGTAPSPLAKRLEGSRVTLTGLVAPVPTATPGWLALGEAALVPCQLCGGAHDWPIGVVAVHAPGLPHIADPYTRVTLTGVLDLSDSARAPTGLPDRLVLRDAGLASA</sequence>
<gene>
    <name evidence="2" type="ORF">SAMN02745775_11082</name>
</gene>
<dbReference type="PROSITE" id="PS51318">
    <property type="entry name" value="TAT"/>
    <property type="match status" value="1"/>
</dbReference>
<dbReference type="EMBL" id="FOSQ01000010">
    <property type="protein sequence ID" value="SFK90583.1"/>
    <property type="molecule type" value="Genomic_DNA"/>
</dbReference>
<dbReference type="InterPro" id="IPR006311">
    <property type="entry name" value="TAT_signal"/>
</dbReference>
<reference evidence="2 3" key="1">
    <citation type="submission" date="2016-10" db="EMBL/GenBank/DDBJ databases">
        <authorList>
            <person name="de Groot N.N."/>
        </authorList>
    </citation>
    <scope>NUCLEOTIDE SEQUENCE [LARGE SCALE GENOMIC DNA]</scope>
    <source>
        <strain evidence="2 3">DSM 19981</strain>
    </source>
</reference>
<evidence type="ECO:0000313" key="3">
    <source>
        <dbReference type="Proteomes" id="UP000199473"/>
    </source>
</evidence>
<dbReference type="PROSITE" id="PS51257">
    <property type="entry name" value="PROKAR_LIPOPROTEIN"/>
    <property type="match status" value="1"/>
</dbReference>
<dbReference type="OrthoDB" id="2583024at2"/>
<keyword evidence="3" id="KW-1185">Reference proteome</keyword>
<feature type="chain" id="PRO_5011607018" evidence="1">
    <location>
        <begin position="33"/>
        <end position="151"/>
    </location>
</feature>
<dbReference type="AlphaFoldDB" id="A0A1I4DC37"/>
<accession>A0A1I4DC37</accession>